<feature type="signal peptide" evidence="1">
    <location>
        <begin position="1"/>
        <end position="23"/>
    </location>
</feature>
<organism evidence="2 3">
    <name type="scientific">Rariglobus hedericola</name>
    <dbReference type="NCBI Taxonomy" id="2597822"/>
    <lineage>
        <taxon>Bacteria</taxon>
        <taxon>Pseudomonadati</taxon>
        <taxon>Verrucomicrobiota</taxon>
        <taxon>Opitutia</taxon>
        <taxon>Opitutales</taxon>
        <taxon>Opitutaceae</taxon>
        <taxon>Rariglobus</taxon>
    </lineage>
</organism>
<keyword evidence="3" id="KW-1185">Reference proteome</keyword>
<reference evidence="2 3" key="1">
    <citation type="submission" date="2019-07" db="EMBL/GenBank/DDBJ databases">
        <title>Description of 53C-WASEF.</title>
        <authorList>
            <person name="Pitt A."/>
            <person name="Hahn M.W."/>
        </authorList>
    </citation>
    <scope>NUCLEOTIDE SEQUENCE [LARGE SCALE GENOMIC DNA]</scope>
    <source>
        <strain evidence="2 3">53C-WASEF</strain>
    </source>
</reference>
<name>A0A556QJJ3_9BACT</name>
<feature type="chain" id="PRO_5021877837" description="SLA1 homology domain-containing protein" evidence="1">
    <location>
        <begin position="24"/>
        <end position="216"/>
    </location>
</feature>
<dbReference type="EMBL" id="VMBG01000002">
    <property type="protein sequence ID" value="TSJ76810.1"/>
    <property type="molecule type" value="Genomic_DNA"/>
</dbReference>
<evidence type="ECO:0008006" key="4">
    <source>
        <dbReference type="Google" id="ProtNLM"/>
    </source>
</evidence>
<protein>
    <recommendedName>
        <fullName evidence="4">SLA1 homology domain-containing protein</fullName>
    </recommendedName>
</protein>
<evidence type="ECO:0000313" key="2">
    <source>
        <dbReference type="EMBL" id="TSJ76810.1"/>
    </source>
</evidence>
<evidence type="ECO:0000313" key="3">
    <source>
        <dbReference type="Proteomes" id="UP000315648"/>
    </source>
</evidence>
<evidence type="ECO:0000256" key="1">
    <source>
        <dbReference type="SAM" id="SignalP"/>
    </source>
</evidence>
<dbReference type="Proteomes" id="UP000315648">
    <property type="component" value="Unassembled WGS sequence"/>
</dbReference>
<keyword evidence="1" id="KW-0732">Signal</keyword>
<sequence length="216" mass="23360">MKPYKLLACLVTLQFTCGFTLQATDTQDFRQWTDVNGRTMSARVVEVPNAESVKIERADGRIFTVPLKTFSTADQSYVKTWVEESADTDGSSLKSADAATWTLLNAGDQPAATYSQTALDQVIENINQRFTVRAVKTPAGKSLQIRTEPSDLASRIQISGDMPRMSVGSFVKEIARINDLGVKTDAAGMVVLVDKSPAPAHAAPVASFFGVPVSQN</sequence>
<gene>
    <name evidence="2" type="ORF">FPL22_11865</name>
</gene>
<dbReference type="Gene3D" id="2.30.30.700">
    <property type="entry name" value="SLA1 homology domain 1"/>
    <property type="match status" value="1"/>
</dbReference>
<proteinExistence type="predicted"/>
<accession>A0A556QJJ3</accession>
<comment type="caution">
    <text evidence="2">The sequence shown here is derived from an EMBL/GenBank/DDBJ whole genome shotgun (WGS) entry which is preliminary data.</text>
</comment>
<dbReference type="OrthoDB" id="185998at2"/>
<dbReference type="AlphaFoldDB" id="A0A556QJJ3"/>
<dbReference type="RefSeq" id="WP_144230602.1">
    <property type="nucleotide sequence ID" value="NZ_CBCRVV010000009.1"/>
</dbReference>